<dbReference type="EMBL" id="HBIU01012396">
    <property type="protein sequence ID" value="CAE0626914.1"/>
    <property type="molecule type" value="Transcribed_RNA"/>
</dbReference>
<gene>
    <name evidence="10" type="ORF">HAKA00212_LOCUS5590</name>
</gene>
<evidence type="ECO:0000256" key="8">
    <source>
        <dbReference type="SAM" id="SignalP"/>
    </source>
</evidence>
<evidence type="ECO:0000256" key="4">
    <source>
        <dbReference type="ARBA" id="ARBA00022989"/>
    </source>
</evidence>
<keyword evidence="8" id="KW-0732">Signal</keyword>
<evidence type="ECO:0000256" key="3">
    <source>
        <dbReference type="ARBA" id="ARBA00022692"/>
    </source>
</evidence>
<dbReference type="PANTHER" id="PTHR48231">
    <property type="entry name" value="TMEM189_B_DMAIN DOMAIN-CONTAINING PROTEIN"/>
    <property type="match status" value="1"/>
</dbReference>
<feature type="transmembrane region" description="Helical" evidence="7">
    <location>
        <begin position="89"/>
        <end position="111"/>
    </location>
</feature>
<evidence type="ECO:0000256" key="5">
    <source>
        <dbReference type="ARBA" id="ARBA00023136"/>
    </source>
</evidence>
<feature type="region of interest" description="Disordered" evidence="6">
    <location>
        <begin position="58"/>
        <end position="80"/>
    </location>
</feature>
<name>A0A6S9FHC8_HETAK</name>
<dbReference type="PANTHER" id="PTHR48231:SF1">
    <property type="entry name" value="OS08G0187900 PROTEIN"/>
    <property type="match status" value="1"/>
</dbReference>
<evidence type="ECO:0000256" key="7">
    <source>
        <dbReference type="SAM" id="Phobius"/>
    </source>
</evidence>
<dbReference type="InterPro" id="IPR019547">
    <property type="entry name" value="Lipid_desat"/>
</dbReference>
<dbReference type="UniPathway" id="UPA00199"/>
<comment type="subcellular location">
    <subcellularLocation>
        <location evidence="1">Membrane</location>
        <topology evidence="1">Multi-pass membrane protein</topology>
    </subcellularLocation>
</comment>
<evidence type="ECO:0000256" key="6">
    <source>
        <dbReference type="SAM" id="MobiDB-lite"/>
    </source>
</evidence>
<feature type="chain" id="PRO_5030159556" description="Lipid desaturase domain-containing protein" evidence="8">
    <location>
        <begin position="21"/>
        <end position="309"/>
    </location>
</feature>
<reference evidence="10" key="1">
    <citation type="submission" date="2021-01" db="EMBL/GenBank/DDBJ databases">
        <authorList>
            <person name="Corre E."/>
            <person name="Pelletier E."/>
            <person name="Niang G."/>
            <person name="Scheremetjew M."/>
            <person name="Finn R."/>
            <person name="Kale V."/>
            <person name="Holt S."/>
            <person name="Cochrane G."/>
            <person name="Meng A."/>
            <person name="Brown T."/>
            <person name="Cohen L."/>
        </authorList>
    </citation>
    <scope>NUCLEOTIDE SEQUENCE</scope>
    <source>
        <strain evidence="10">CCMP3107</strain>
    </source>
</reference>
<dbReference type="GO" id="GO:0016020">
    <property type="term" value="C:membrane"/>
    <property type="evidence" value="ECO:0007669"/>
    <property type="project" value="UniProtKB-SubCell"/>
</dbReference>
<evidence type="ECO:0000313" key="10">
    <source>
        <dbReference type="EMBL" id="CAE0626914.1"/>
    </source>
</evidence>
<dbReference type="GO" id="GO:0006631">
    <property type="term" value="P:fatty acid metabolic process"/>
    <property type="evidence" value="ECO:0007669"/>
    <property type="project" value="UniProtKB-UniPathway"/>
</dbReference>
<feature type="domain" description="Lipid desaturase" evidence="9">
    <location>
        <begin position="130"/>
        <end position="295"/>
    </location>
</feature>
<sequence length="309" mass="34196">MRPSIFIAAFVLLLAKSADGFRSPSASSLARGTYTTGVFSSPRTRVLKNLSVLEREQVVETPATDPKPRRKGPEPELAIEGDSLEDSPVTIGITAAFWVLAFSLIGSYIMAIQTPAEAITMGATFLFSTVFSDFFSGVFHWSVDNYGNGKTPLLGSVIEAFQGHHSAPWTITYRPFANNVHKICKVAIPIALIANALPLALPAKLFTVLWLCFQVLSQEFHKLSHMVNPPAWAQVLQEKNVIISRKVHGLHHSSPFEGNYCILTGWCNQALDQSRLFRGLEKLVYEWNGVEPNCWKLDPKVKAEALALW</sequence>
<feature type="transmembrane region" description="Helical" evidence="7">
    <location>
        <begin position="186"/>
        <end position="213"/>
    </location>
</feature>
<comment type="similarity">
    <text evidence="2">Belongs to the fatty acid desaturase CarF family.</text>
</comment>
<dbReference type="Pfam" id="PF10520">
    <property type="entry name" value="Lipid_desat"/>
    <property type="match status" value="1"/>
</dbReference>
<protein>
    <recommendedName>
        <fullName evidence="9">Lipid desaturase domain-containing protein</fullName>
    </recommendedName>
</protein>
<evidence type="ECO:0000259" key="9">
    <source>
        <dbReference type="Pfam" id="PF10520"/>
    </source>
</evidence>
<evidence type="ECO:0000256" key="1">
    <source>
        <dbReference type="ARBA" id="ARBA00004141"/>
    </source>
</evidence>
<dbReference type="AlphaFoldDB" id="A0A6S9FHC8"/>
<keyword evidence="3 7" id="KW-0812">Transmembrane</keyword>
<accession>A0A6S9FHC8</accession>
<proteinExistence type="inferred from homology"/>
<feature type="signal peptide" evidence="8">
    <location>
        <begin position="1"/>
        <end position="20"/>
    </location>
</feature>
<organism evidence="10">
    <name type="scientific">Heterosigma akashiwo</name>
    <name type="common">Chromophytic alga</name>
    <name type="synonym">Heterosigma carterae</name>
    <dbReference type="NCBI Taxonomy" id="2829"/>
    <lineage>
        <taxon>Eukaryota</taxon>
        <taxon>Sar</taxon>
        <taxon>Stramenopiles</taxon>
        <taxon>Ochrophyta</taxon>
        <taxon>Raphidophyceae</taxon>
        <taxon>Chattonellales</taxon>
        <taxon>Chattonellaceae</taxon>
        <taxon>Heterosigma</taxon>
    </lineage>
</organism>
<keyword evidence="5 7" id="KW-0472">Membrane</keyword>
<keyword evidence="4 7" id="KW-1133">Transmembrane helix</keyword>
<evidence type="ECO:0000256" key="2">
    <source>
        <dbReference type="ARBA" id="ARBA00007620"/>
    </source>
</evidence>
<feature type="transmembrane region" description="Helical" evidence="7">
    <location>
        <begin position="123"/>
        <end position="143"/>
    </location>
</feature>